<dbReference type="PATRIC" id="fig|1432052.4.peg.1084"/>
<feature type="transmembrane region" description="Helical" evidence="2">
    <location>
        <begin position="399"/>
        <end position="423"/>
    </location>
</feature>
<feature type="transmembrane region" description="Helical" evidence="2">
    <location>
        <begin position="72"/>
        <end position="91"/>
    </location>
</feature>
<keyword evidence="2" id="KW-0472">Membrane</keyword>
<dbReference type="Gene3D" id="1.20.1250.20">
    <property type="entry name" value="MFS general substrate transporter like domains"/>
    <property type="match status" value="2"/>
</dbReference>
<evidence type="ECO:0000313" key="4">
    <source>
        <dbReference type="Proteomes" id="UP000094067"/>
    </source>
</evidence>
<dbReference type="Proteomes" id="UP000094067">
    <property type="component" value="Unassembled WGS sequence"/>
</dbReference>
<reference evidence="3 4" key="1">
    <citation type="submission" date="2016-07" db="EMBL/GenBank/DDBJ databases">
        <title>Characterization of isolates of Eisenbergiella tayi derived from blood cultures, using whole genome sequencing.</title>
        <authorList>
            <person name="Burdz T."/>
            <person name="Wiebe D."/>
            <person name="Huynh C."/>
            <person name="Bernard K."/>
        </authorList>
    </citation>
    <scope>NUCLEOTIDE SEQUENCE [LARGE SCALE GENOMIC DNA]</scope>
    <source>
        <strain evidence="3 4">NML 110608</strain>
    </source>
</reference>
<dbReference type="InterPro" id="IPR052528">
    <property type="entry name" value="Sugar_transport-like"/>
</dbReference>
<feature type="transmembrane region" description="Helical" evidence="2">
    <location>
        <begin position="362"/>
        <end position="387"/>
    </location>
</feature>
<dbReference type="InterPro" id="IPR036259">
    <property type="entry name" value="MFS_trans_sf"/>
</dbReference>
<name>A0A1E3A8I9_9FIRM</name>
<comment type="subcellular location">
    <subcellularLocation>
        <location evidence="1">Cell membrane</location>
        <topology evidence="1">Multi-pass membrane protein</topology>
    </subcellularLocation>
</comment>
<dbReference type="EMBL" id="MCGH01000002">
    <property type="protein sequence ID" value="ODM05080.1"/>
    <property type="molecule type" value="Genomic_DNA"/>
</dbReference>
<proteinExistence type="predicted"/>
<keyword evidence="2" id="KW-0812">Transmembrane</keyword>
<keyword evidence="2" id="KW-1133">Transmembrane helix</keyword>
<organism evidence="3 4">
    <name type="scientific">Eisenbergiella tayi</name>
    <dbReference type="NCBI Taxonomy" id="1432052"/>
    <lineage>
        <taxon>Bacteria</taxon>
        <taxon>Bacillati</taxon>
        <taxon>Bacillota</taxon>
        <taxon>Clostridia</taxon>
        <taxon>Lachnospirales</taxon>
        <taxon>Lachnospiraceae</taxon>
        <taxon>Eisenbergiella</taxon>
    </lineage>
</organism>
<dbReference type="InterPro" id="IPR011701">
    <property type="entry name" value="MFS"/>
</dbReference>
<dbReference type="AlphaFoldDB" id="A0A1E3A8I9"/>
<evidence type="ECO:0000256" key="1">
    <source>
        <dbReference type="ARBA" id="ARBA00004651"/>
    </source>
</evidence>
<feature type="transmembrane region" description="Helical" evidence="2">
    <location>
        <begin position="339"/>
        <end position="356"/>
    </location>
</feature>
<feature type="transmembrane region" description="Helical" evidence="2">
    <location>
        <begin position="276"/>
        <end position="294"/>
    </location>
</feature>
<gene>
    <name evidence="3" type="ORF">BEI61_00963</name>
</gene>
<dbReference type="PANTHER" id="PTHR23526:SF2">
    <property type="entry name" value="MAJOR FACILITATOR SUPERFAMILY (MFS) PROFILE DOMAIN-CONTAINING PROTEIN"/>
    <property type="match status" value="1"/>
</dbReference>
<protein>
    <submittedName>
        <fullName evidence="3">Major Facilitator Superfamily protein</fullName>
    </submittedName>
</protein>
<feature type="transmembrane region" description="Helical" evidence="2">
    <location>
        <begin position="306"/>
        <end position="327"/>
    </location>
</feature>
<comment type="caution">
    <text evidence="3">The sequence shown here is derived from an EMBL/GenBank/DDBJ whole genome shotgun (WGS) entry which is preliminary data.</text>
</comment>
<feature type="transmembrane region" description="Helical" evidence="2">
    <location>
        <begin position="130"/>
        <end position="153"/>
    </location>
</feature>
<feature type="transmembrane region" description="Helical" evidence="2">
    <location>
        <begin position="174"/>
        <end position="192"/>
    </location>
</feature>
<evidence type="ECO:0000313" key="3">
    <source>
        <dbReference type="EMBL" id="ODM05080.1"/>
    </source>
</evidence>
<dbReference type="Pfam" id="PF07690">
    <property type="entry name" value="MFS_1"/>
    <property type="match status" value="1"/>
</dbReference>
<evidence type="ECO:0000256" key="2">
    <source>
        <dbReference type="SAM" id="Phobius"/>
    </source>
</evidence>
<feature type="transmembrane region" description="Helical" evidence="2">
    <location>
        <begin position="443"/>
        <end position="463"/>
    </location>
</feature>
<dbReference type="GO" id="GO:0005886">
    <property type="term" value="C:plasma membrane"/>
    <property type="evidence" value="ECO:0007669"/>
    <property type="project" value="UniProtKB-SubCell"/>
</dbReference>
<feature type="transmembrane region" description="Helical" evidence="2">
    <location>
        <begin position="103"/>
        <end position="124"/>
    </location>
</feature>
<dbReference type="GO" id="GO:0022857">
    <property type="term" value="F:transmembrane transporter activity"/>
    <property type="evidence" value="ECO:0007669"/>
    <property type="project" value="InterPro"/>
</dbReference>
<accession>A0A1E3A8I9</accession>
<sequence>MGYFMSKIMLDFTWLLGRLRRIYFMALPENEGDYEKSRKNFIAGDSANQTIAQLAGGTFLVSLMLSVHIPDASIGVITSMGSLAALFQLFTMQPINKLKKRKLFVCITVLQKLFFSLIFFVPLLPLPFHIQQFLIVAGYFLAQAWSQIGTPATQDWIASLVPMELRGSYFSKKDAVAVFVTVTVMLGAGVIMDSTAGERQHIGFLLNGMLIFILVLINFCAFSRMKEPRYAILNAAGQELHGNLAKKYMENQAKKQKGVLKAEIKEAFRSSDFRKAFFTNLLWLTAFYTSSPFNTSYQIKELNLPFTFIMLVGFFGNLVRIVITPVVGRMGDRFGMAYMYKYSLIGILLNFAFMAVSVPSNAYPMTIAATIFSAVGWSFAGIGLFGIQLELLNEEKRTLQLSILSSIGGVYGFLVSFVAGRFLSFLQQAGWSIGGKTLYAQQVTNSLGVIFLIALILYVKFIVQKREQELRR</sequence>
<dbReference type="PANTHER" id="PTHR23526">
    <property type="entry name" value="INTEGRAL MEMBRANE TRANSPORT PROTEIN-RELATED"/>
    <property type="match status" value="1"/>
</dbReference>
<feature type="transmembrane region" description="Helical" evidence="2">
    <location>
        <begin position="204"/>
        <end position="222"/>
    </location>
</feature>
<dbReference type="SUPFAM" id="SSF103473">
    <property type="entry name" value="MFS general substrate transporter"/>
    <property type="match status" value="1"/>
</dbReference>